<dbReference type="GO" id="GO:0022857">
    <property type="term" value="F:transmembrane transporter activity"/>
    <property type="evidence" value="ECO:0007669"/>
    <property type="project" value="InterPro"/>
</dbReference>
<evidence type="ECO:0000256" key="4">
    <source>
        <dbReference type="ARBA" id="ARBA00022475"/>
    </source>
</evidence>
<organism evidence="10 11">
    <name type="scientific">Candidatus Marinarcus aquaticus</name>
    <dbReference type="NCBI Taxonomy" id="2044504"/>
    <lineage>
        <taxon>Bacteria</taxon>
        <taxon>Pseudomonadati</taxon>
        <taxon>Campylobacterota</taxon>
        <taxon>Epsilonproteobacteria</taxon>
        <taxon>Campylobacterales</taxon>
        <taxon>Arcobacteraceae</taxon>
        <taxon>Candidatus Marinarcus</taxon>
    </lineage>
</organism>
<evidence type="ECO:0000256" key="5">
    <source>
        <dbReference type="ARBA" id="ARBA00022692"/>
    </source>
</evidence>
<dbReference type="PROSITE" id="PS50850">
    <property type="entry name" value="MFS"/>
    <property type="match status" value="1"/>
</dbReference>
<dbReference type="Proteomes" id="UP000290657">
    <property type="component" value="Unassembled WGS sequence"/>
</dbReference>
<gene>
    <name evidence="10" type="ORF">CRV04_12640</name>
</gene>
<evidence type="ECO:0000256" key="8">
    <source>
        <dbReference type="SAM" id="Phobius"/>
    </source>
</evidence>
<keyword evidence="6 8" id="KW-1133">Transmembrane helix</keyword>
<reference evidence="10 11" key="1">
    <citation type="submission" date="2017-10" db="EMBL/GenBank/DDBJ databases">
        <title>Genomics of the genus Arcobacter.</title>
        <authorList>
            <person name="Perez-Cataluna A."/>
            <person name="Figueras M.J."/>
        </authorList>
    </citation>
    <scope>NUCLEOTIDE SEQUENCE [LARGE SCALE GENOMIC DNA]</scope>
    <source>
        <strain evidence="10 11">CECT 8987</strain>
    </source>
</reference>
<feature type="transmembrane region" description="Helical" evidence="8">
    <location>
        <begin position="268"/>
        <end position="284"/>
    </location>
</feature>
<feature type="domain" description="Major facilitator superfamily (MFS) profile" evidence="9">
    <location>
        <begin position="1"/>
        <end position="378"/>
    </location>
</feature>
<feature type="transmembrane region" description="Helical" evidence="8">
    <location>
        <begin position="71"/>
        <end position="88"/>
    </location>
</feature>
<keyword evidence="11" id="KW-1185">Reference proteome</keyword>
<accession>A0A4Q0XPD4</accession>
<evidence type="ECO:0000259" key="9">
    <source>
        <dbReference type="PROSITE" id="PS50850"/>
    </source>
</evidence>
<feature type="transmembrane region" description="Helical" evidence="8">
    <location>
        <begin position="202"/>
        <end position="224"/>
    </location>
</feature>
<name>A0A4Q0XPD4_9BACT</name>
<dbReference type="Pfam" id="PF07690">
    <property type="entry name" value="MFS_1"/>
    <property type="match status" value="1"/>
</dbReference>
<dbReference type="SUPFAM" id="SSF103473">
    <property type="entry name" value="MFS general substrate transporter"/>
    <property type="match status" value="1"/>
</dbReference>
<dbReference type="CDD" id="cd17324">
    <property type="entry name" value="MFS_NepI_like"/>
    <property type="match status" value="1"/>
</dbReference>
<dbReference type="GO" id="GO:0005886">
    <property type="term" value="C:plasma membrane"/>
    <property type="evidence" value="ECO:0007669"/>
    <property type="project" value="UniProtKB-SubCell"/>
</dbReference>
<dbReference type="InterPro" id="IPR020846">
    <property type="entry name" value="MFS_dom"/>
</dbReference>
<comment type="subcellular location">
    <subcellularLocation>
        <location evidence="1">Cell membrane</location>
        <topology evidence="1">Multi-pass membrane protein</topology>
    </subcellularLocation>
</comment>
<feature type="transmembrane region" description="Helical" evidence="8">
    <location>
        <begin position="236"/>
        <end position="256"/>
    </location>
</feature>
<dbReference type="EMBL" id="PDKN01000012">
    <property type="protein sequence ID" value="RXJ53796.1"/>
    <property type="molecule type" value="Genomic_DNA"/>
</dbReference>
<comment type="caution">
    <text evidence="10">The sequence shown here is derived from an EMBL/GenBank/DDBJ whole genome shotgun (WGS) entry which is preliminary data.</text>
</comment>
<feature type="transmembrane region" description="Helical" evidence="8">
    <location>
        <begin position="329"/>
        <end position="346"/>
    </location>
</feature>
<dbReference type="InterPro" id="IPR011701">
    <property type="entry name" value="MFS"/>
</dbReference>
<evidence type="ECO:0000256" key="3">
    <source>
        <dbReference type="ARBA" id="ARBA00022448"/>
    </source>
</evidence>
<feature type="transmembrane region" description="Helical" evidence="8">
    <location>
        <begin position="44"/>
        <end position="62"/>
    </location>
</feature>
<evidence type="ECO:0000313" key="11">
    <source>
        <dbReference type="Proteomes" id="UP000290657"/>
    </source>
</evidence>
<keyword evidence="3" id="KW-0813">Transport</keyword>
<evidence type="ECO:0000256" key="7">
    <source>
        <dbReference type="ARBA" id="ARBA00023136"/>
    </source>
</evidence>
<dbReference type="InterPro" id="IPR036259">
    <property type="entry name" value="MFS_trans_sf"/>
</dbReference>
<protein>
    <submittedName>
        <fullName evidence="10">MFS transporter</fullName>
    </submittedName>
</protein>
<dbReference type="PANTHER" id="PTHR43271:SF1">
    <property type="entry name" value="INNER MEMBRANE TRANSPORT PROTEIN YNFM"/>
    <property type="match status" value="1"/>
</dbReference>
<feature type="transmembrane region" description="Helical" evidence="8">
    <location>
        <begin position="130"/>
        <end position="149"/>
    </location>
</feature>
<comment type="similarity">
    <text evidence="2">Belongs to the major facilitator superfamily.</text>
</comment>
<dbReference type="PANTHER" id="PTHR43271">
    <property type="entry name" value="BLL2771 PROTEIN"/>
    <property type="match status" value="1"/>
</dbReference>
<evidence type="ECO:0000256" key="2">
    <source>
        <dbReference type="ARBA" id="ARBA00008335"/>
    </source>
</evidence>
<proteinExistence type="inferred from homology"/>
<keyword evidence="4" id="KW-1003">Cell membrane</keyword>
<evidence type="ECO:0000313" key="10">
    <source>
        <dbReference type="EMBL" id="RXJ53796.1"/>
    </source>
</evidence>
<sequence length="381" mass="42877">MKKIDFWIVVYTIIILLSVMYATQPLQPLLAQEFSVSVTQASSFTAVIMFFLAVAPIIYGYILERINAKKVLIIASLILCVTNISLGFSNTYEVFLFLRTCEAVVVPAILTASMSILANDKANIKRNMSFYVAATVFGGLIGRVMSGAIATQFGWRYVFFSLSVALLVGLYFIFKLSFNGEATLTKAKVKDVVMILKDKRFVVIYMLMFTVFFVFSGLLNIVPFRIKEQLPDVTEAQIGLLYLGYGVGIVVSLTIHKITALFKKEMRTIMFGLGVFFLATLAFLNDHIWFVFAMVFVLCFGMFTVHTLSTRLANSMKESQKSLTSGMYLTFYYIGGAVGSLLPAVIYEHFGWYPTVLTFVFVLVLITLFVHFNRNHFKAYS</sequence>
<keyword evidence="7 8" id="KW-0472">Membrane</keyword>
<feature type="transmembrane region" description="Helical" evidence="8">
    <location>
        <begin position="155"/>
        <end position="174"/>
    </location>
</feature>
<dbReference type="RefSeq" id="WP_128997223.1">
    <property type="nucleotide sequence ID" value="NZ_PDKN01000012.1"/>
</dbReference>
<dbReference type="AlphaFoldDB" id="A0A4Q0XPD4"/>
<feature type="transmembrane region" description="Helical" evidence="8">
    <location>
        <begin position="94"/>
        <end position="118"/>
    </location>
</feature>
<evidence type="ECO:0000256" key="1">
    <source>
        <dbReference type="ARBA" id="ARBA00004651"/>
    </source>
</evidence>
<dbReference type="OrthoDB" id="9780737at2"/>
<keyword evidence="5 8" id="KW-0812">Transmembrane</keyword>
<feature type="transmembrane region" description="Helical" evidence="8">
    <location>
        <begin position="7"/>
        <end position="24"/>
    </location>
</feature>
<evidence type="ECO:0000256" key="6">
    <source>
        <dbReference type="ARBA" id="ARBA00022989"/>
    </source>
</evidence>
<dbReference type="Gene3D" id="1.20.1250.20">
    <property type="entry name" value="MFS general substrate transporter like domains"/>
    <property type="match status" value="1"/>
</dbReference>
<feature type="transmembrane region" description="Helical" evidence="8">
    <location>
        <begin position="290"/>
        <end position="308"/>
    </location>
</feature>
<feature type="transmembrane region" description="Helical" evidence="8">
    <location>
        <begin position="352"/>
        <end position="372"/>
    </location>
</feature>